<feature type="compositionally biased region" description="Low complexity" evidence="1">
    <location>
        <begin position="144"/>
        <end position="153"/>
    </location>
</feature>
<gene>
    <name evidence="2" type="ORF">LRAMOSA01273</name>
</gene>
<dbReference type="SUPFAM" id="SSF103657">
    <property type="entry name" value="BAR/IMD domain-like"/>
    <property type="match status" value="1"/>
</dbReference>
<evidence type="ECO:0000256" key="1">
    <source>
        <dbReference type="SAM" id="MobiDB-lite"/>
    </source>
</evidence>
<dbReference type="InterPro" id="IPR018859">
    <property type="entry name" value="BAR_dom-cont"/>
</dbReference>
<dbReference type="OrthoDB" id="5549748at2759"/>
<dbReference type="Gene3D" id="1.20.1270.60">
    <property type="entry name" value="Arfaptin homology (AH) domain/BAR domain"/>
    <property type="match status" value="1"/>
</dbReference>
<sequence>MGDNIKVIDAEPQQQATASPSQQGGINANALLNNTLDGFANLSSKFNPFAQRLGKGIGQVRQYAQERLGTAEDITELPQEYKDLEKRVDALRSVYTGLLKVTRTYGNPSYDYPVQLQESLAGFSSTVTSQFQNLALSPAERQQMEQQQQQQQQQHHDEKQHPKTLSHALARVSSQGAQTVGVEDPLGTALFKVATVSEKVGDARARMDQAIVGKFNQPMQTTLNTSIEQALKARRNVQSVRLSLDACKARYRNARPDRQEAARLEVEQAEDQFVAAVEEATSLMKAALENPEPFRNLADLVAAQAAYFKEAHELLTDLAPELDEIQVTQESLYRNSRE</sequence>
<evidence type="ECO:0008006" key="3">
    <source>
        <dbReference type="Google" id="ProtNLM"/>
    </source>
</evidence>
<protein>
    <recommendedName>
        <fullName evidence="3">BAR domain-containing protein</fullName>
    </recommendedName>
</protein>
<accession>A0A077WJL8</accession>
<name>A0A077WJL8_9FUNG</name>
<dbReference type="Pfam" id="PF10455">
    <property type="entry name" value="BAR_2"/>
    <property type="match status" value="1"/>
</dbReference>
<reference evidence="2" key="1">
    <citation type="journal article" date="2014" name="Genome Announc.">
        <title>De novo whole-genome sequence and genome annotation of Lichtheimia ramosa.</title>
        <authorList>
            <person name="Linde J."/>
            <person name="Schwartze V."/>
            <person name="Binder U."/>
            <person name="Lass-Florl C."/>
            <person name="Voigt K."/>
            <person name="Horn F."/>
        </authorList>
    </citation>
    <scope>NUCLEOTIDE SEQUENCE</scope>
    <source>
        <strain evidence="2">JMRC FSU:6197</strain>
    </source>
</reference>
<dbReference type="InterPro" id="IPR027267">
    <property type="entry name" value="AH/BAR_dom_sf"/>
</dbReference>
<dbReference type="CDD" id="cd07600">
    <property type="entry name" value="BAR_Gvp36"/>
    <property type="match status" value="1"/>
</dbReference>
<proteinExistence type="predicted"/>
<dbReference type="AlphaFoldDB" id="A0A077WJL8"/>
<feature type="region of interest" description="Disordered" evidence="1">
    <location>
        <begin position="138"/>
        <end position="166"/>
    </location>
</feature>
<evidence type="ECO:0000313" key="2">
    <source>
        <dbReference type="EMBL" id="CDS07324.1"/>
    </source>
</evidence>
<dbReference type="EMBL" id="LK023324">
    <property type="protein sequence ID" value="CDS07324.1"/>
    <property type="molecule type" value="Genomic_DNA"/>
</dbReference>
<organism evidence="2">
    <name type="scientific">Lichtheimia ramosa</name>
    <dbReference type="NCBI Taxonomy" id="688394"/>
    <lineage>
        <taxon>Eukaryota</taxon>
        <taxon>Fungi</taxon>
        <taxon>Fungi incertae sedis</taxon>
        <taxon>Mucoromycota</taxon>
        <taxon>Mucoromycotina</taxon>
        <taxon>Mucoromycetes</taxon>
        <taxon>Mucorales</taxon>
        <taxon>Lichtheimiaceae</taxon>
        <taxon>Lichtheimia</taxon>
    </lineage>
</organism>